<dbReference type="RefSeq" id="WP_143072862.1">
    <property type="nucleotide sequence ID" value="NZ_FOQO01000002.1"/>
</dbReference>
<dbReference type="STRING" id="1477437.SAMN05444682_102565"/>
<name>A0A1I3FZ32_9SPHI</name>
<proteinExistence type="predicted"/>
<reference evidence="1 2" key="1">
    <citation type="submission" date="2016-10" db="EMBL/GenBank/DDBJ databases">
        <authorList>
            <person name="de Groot N.N."/>
        </authorList>
    </citation>
    <scope>NUCLEOTIDE SEQUENCE [LARGE SCALE GENOMIC DNA]</scope>
    <source>
        <strain evidence="1 2">RK1</strain>
    </source>
</reference>
<protein>
    <submittedName>
        <fullName evidence="1">Uncharacterized protein</fullName>
    </submittedName>
</protein>
<evidence type="ECO:0000313" key="2">
    <source>
        <dbReference type="Proteomes" id="UP000198670"/>
    </source>
</evidence>
<dbReference type="EMBL" id="FOQO01000002">
    <property type="protein sequence ID" value="SFI16490.1"/>
    <property type="molecule type" value="Genomic_DNA"/>
</dbReference>
<accession>A0A1I3FZ32</accession>
<dbReference type="Proteomes" id="UP000198670">
    <property type="component" value="Unassembled WGS sequence"/>
</dbReference>
<sequence length="97" mass="10289">MPGFPVAAAEPDAALAYLRSVGILPVRRHVPARRQGGWHDGAVAVQTGASSFVARLQAQRRLRCPNGTTDAVPAQLSAVGNLKSIPSLHVPILRFQT</sequence>
<keyword evidence="2" id="KW-1185">Reference proteome</keyword>
<evidence type="ECO:0000313" key="1">
    <source>
        <dbReference type="EMBL" id="SFI16490.1"/>
    </source>
</evidence>
<dbReference type="AlphaFoldDB" id="A0A1I3FZ32"/>
<organism evidence="1 2">
    <name type="scientific">Parapedobacter indicus</name>
    <dbReference type="NCBI Taxonomy" id="1477437"/>
    <lineage>
        <taxon>Bacteria</taxon>
        <taxon>Pseudomonadati</taxon>
        <taxon>Bacteroidota</taxon>
        <taxon>Sphingobacteriia</taxon>
        <taxon>Sphingobacteriales</taxon>
        <taxon>Sphingobacteriaceae</taxon>
        <taxon>Parapedobacter</taxon>
    </lineage>
</organism>
<gene>
    <name evidence="1" type="ORF">SAMN05444682_102565</name>
</gene>